<evidence type="ECO:0000256" key="4">
    <source>
        <dbReference type="ARBA" id="ARBA00023163"/>
    </source>
</evidence>
<protein>
    <recommendedName>
        <fullName evidence="6">DNA-directed RNA polymerase subunit</fullName>
    </recommendedName>
</protein>
<dbReference type="FunCoup" id="A0A804HQX6">
    <property type="interactions" value="3327"/>
</dbReference>
<dbReference type="PANTHER" id="PTHR12709">
    <property type="entry name" value="DNA-DIRECTED RNA POLYMERASE II, III"/>
    <property type="match status" value="1"/>
</dbReference>
<dbReference type="OrthoDB" id="10256606at2759"/>
<dbReference type="GO" id="GO:0005666">
    <property type="term" value="C:RNA polymerase III complex"/>
    <property type="evidence" value="ECO:0000318"/>
    <property type="project" value="GO_Central"/>
</dbReference>
<evidence type="ECO:0000256" key="1">
    <source>
        <dbReference type="ARBA" id="ARBA00004123"/>
    </source>
</evidence>
<dbReference type="GO" id="GO:0006384">
    <property type="term" value="P:transcription initiation at RNA polymerase III promoter"/>
    <property type="evidence" value="ECO:0000318"/>
    <property type="project" value="GO_Central"/>
</dbReference>
<dbReference type="OMA" id="LGPTLWW"/>
<feature type="domain" description="RNA polymerase Rpb7-like N-terminal" evidence="7">
    <location>
        <begin position="8"/>
        <end position="64"/>
    </location>
</feature>
<evidence type="ECO:0000313" key="10">
    <source>
        <dbReference type="EnsemblPlants" id="Ma01_p06390.3"/>
    </source>
</evidence>
<comment type="similarity">
    <text evidence="2">Belongs to the eukaryotic RPB7/RPC8 RNA polymerase subunit family.</text>
</comment>
<dbReference type="EMBL" id="HG996466">
    <property type="protein sequence ID" value="CAG1858725.1"/>
    <property type="molecule type" value="Genomic_DNA"/>
</dbReference>
<dbReference type="SUPFAM" id="SSF88798">
    <property type="entry name" value="N-terminal, heterodimerisation domain of RBP7 (RpoE)"/>
    <property type="match status" value="1"/>
</dbReference>
<dbReference type="InterPro" id="IPR036898">
    <property type="entry name" value="RNA_pol_Rpb7-like_N_sf"/>
</dbReference>
<dbReference type="Pfam" id="PF08292">
    <property type="entry name" value="RNA_pol_Rbc25"/>
    <property type="match status" value="1"/>
</dbReference>
<keyword evidence="3 6" id="KW-0240">DNA-directed RNA polymerase</keyword>
<evidence type="ECO:0000256" key="5">
    <source>
        <dbReference type="ARBA" id="ARBA00023242"/>
    </source>
</evidence>
<reference evidence="10" key="2">
    <citation type="submission" date="2021-05" db="UniProtKB">
        <authorList>
            <consortium name="EnsemblPlants"/>
        </authorList>
    </citation>
    <scope>IDENTIFICATION</scope>
    <source>
        <strain evidence="10">subsp. malaccensis</strain>
    </source>
</reference>
<evidence type="ECO:0000256" key="2">
    <source>
        <dbReference type="ARBA" id="ARBA00009307"/>
    </source>
</evidence>
<dbReference type="SUPFAM" id="SSF50249">
    <property type="entry name" value="Nucleic acid-binding proteins"/>
    <property type="match status" value="1"/>
</dbReference>
<evidence type="ECO:0000256" key="6">
    <source>
        <dbReference type="RuleBase" id="RU369086"/>
    </source>
</evidence>
<sequence>MFCLSLIEHNLPLPPHLLNRPLLDAIKEELERLFLDKVLSNLGLCISIYDIRTIEGGFVFPGDGSSTYKVVFRLIMFRPYVGEILCGKLKASDANGLHLSLGFFDDIKVPVHLLPHKSRMGDDGIWIWEHECGDLPMDLDEEVHFRVTKINYPPIPLEQDANASPFSPMEIIGEIYGDGLGLLSWWAD</sequence>
<dbReference type="Proteomes" id="UP000012960">
    <property type="component" value="Unplaced"/>
</dbReference>
<dbReference type="Gramene" id="Ma01_t06390.3">
    <property type="protein sequence ID" value="Ma01_p06390.3"/>
    <property type="gene ID" value="Ma01_g06390"/>
</dbReference>
<proteinExistence type="inferred from homology"/>
<dbReference type="Gramene" id="Ma01_t06390.2">
    <property type="protein sequence ID" value="Ma01_p06390.2"/>
    <property type="gene ID" value="Ma01_g06390"/>
</dbReference>
<dbReference type="Gene3D" id="3.30.1490.120">
    <property type="entry name" value="RNA polymerase Rpb7-like, N-terminal domain"/>
    <property type="match status" value="1"/>
</dbReference>
<dbReference type="EnsemblPlants" id="Ma01_t06390.2">
    <property type="protein sequence ID" value="Ma01_p06390.2"/>
    <property type="gene ID" value="Ma01_g06390"/>
</dbReference>
<dbReference type="InterPro" id="IPR013238">
    <property type="entry name" value="RNA_pol_III_Rbc25"/>
</dbReference>
<dbReference type="Gene3D" id="2.40.50.140">
    <property type="entry name" value="Nucleic acid-binding proteins"/>
    <property type="match status" value="1"/>
</dbReference>
<comment type="subcellular location">
    <subcellularLocation>
        <location evidence="1 6">Nucleus</location>
    </subcellularLocation>
</comment>
<dbReference type="EnsemblPlants" id="Ma01_t06390.3">
    <property type="protein sequence ID" value="Ma01_p06390.3"/>
    <property type="gene ID" value="Ma01_g06390"/>
</dbReference>
<dbReference type="FunFam" id="3.30.1490.120:FF:000002">
    <property type="entry name" value="DNA-directed RNA polymerase III subunit RPC8"/>
    <property type="match status" value="1"/>
</dbReference>
<organism evidence="10 11">
    <name type="scientific">Musa acuminata subsp. malaccensis</name>
    <name type="common">Wild banana</name>
    <name type="synonym">Musa malaccensis</name>
    <dbReference type="NCBI Taxonomy" id="214687"/>
    <lineage>
        <taxon>Eukaryota</taxon>
        <taxon>Viridiplantae</taxon>
        <taxon>Streptophyta</taxon>
        <taxon>Embryophyta</taxon>
        <taxon>Tracheophyta</taxon>
        <taxon>Spermatophyta</taxon>
        <taxon>Magnoliopsida</taxon>
        <taxon>Liliopsida</taxon>
        <taxon>Zingiberales</taxon>
        <taxon>Musaceae</taxon>
        <taxon>Musa</taxon>
    </lineage>
</organism>
<dbReference type="PANTHER" id="PTHR12709:SF1">
    <property type="entry name" value="DNA-DIRECTED RNA POLYMERASE III SUBUNIT RPC8"/>
    <property type="match status" value="1"/>
</dbReference>
<keyword evidence="11" id="KW-1185">Reference proteome</keyword>
<keyword evidence="5 6" id="KW-0539">Nucleus</keyword>
<dbReference type="InterPro" id="IPR012340">
    <property type="entry name" value="NA-bd_OB-fold"/>
</dbReference>
<accession>A0A804HQX6</accession>
<dbReference type="CDD" id="cd04330">
    <property type="entry name" value="RNAP_III_Rpc25_N"/>
    <property type="match status" value="1"/>
</dbReference>
<evidence type="ECO:0000259" key="8">
    <source>
        <dbReference type="Pfam" id="PF08292"/>
    </source>
</evidence>
<evidence type="ECO:0000256" key="3">
    <source>
        <dbReference type="ARBA" id="ARBA00022478"/>
    </source>
</evidence>
<dbReference type="AlphaFoldDB" id="A0A804HQX6"/>
<name>A0A804HQX6_MUSAM</name>
<comment type="function">
    <text evidence="6">DNA-dependent RNA polymerase which catalyzes the transcription of DNA into RNA using the four ribonucleoside triphosphates as substrates.</text>
</comment>
<dbReference type="GO" id="GO:0008380">
    <property type="term" value="P:RNA splicing"/>
    <property type="evidence" value="ECO:0007669"/>
    <property type="project" value="EnsemblPlants"/>
</dbReference>
<dbReference type="InterPro" id="IPR045113">
    <property type="entry name" value="Rpb7-like"/>
</dbReference>
<keyword evidence="4 6" id="KW-0804">Transcription</keyword>
<evidence type="ECO:0000259" key="7">
    <source>
        <dbReference type="Pfam" id="PF03876"/>
    </source>
</evidence>
<evidence type="ECO:0000313" key="11">
    <source>
        <dbReference type="Proteomes" id="UP000012960"/>
    </source>
</evidence>
<reference evidence="9" key="1">
    <citation type="submission" date="2021-03" db="EMBL/GenBank/DDBJ databases">
        <authorList>
            <consortium name="Genoscope - CEA"/>
            <person name="William W."/>
        </authorList>
    </citation>
    <scope>NUCLEOTIDE SEQUENCE</scope>
    <source>
        <strain evidence="9">Doubled-haploid Pahang</strain>
    </source>
</reference>
<dbReference type="InterPro" id="IPR005576">
    <property type="entry name" value="Rpb7-like_N"/>
</dbReference>
<gene>
    <name evidence="9" type="ORF">GSMUA_290200.1</name>
</gene>
<feature type="domain" description="RNA polymerase III subunit Rpc25" evidence="8">
    <location>
        <begin position="83"/>
        <end position="186"/>
    </location>
</feature>
<dbReference type="Pfam" id="PF03876">
    <property type="entry name" value="SHS2_Rpb7-N"/>
    <property type="match status" value="1"/>
</dbReference>
<evidence type="ECO:0000313" key="9">
    <source>
        <dbReference type="EMBL" id="CAG1858725.1"/>
    </source>
</evidence>